<dbReference type="Gene3D" id="3.40.50.300">
    <property type="entry name" value="P-loop containing nucleotide triphosphate hydrolases"/>
    <property type="match status" value="1"/>
</dbReference>
<dbReference type="GO" id="GO:0006235">
    <property type="term" value="P:dTTP biosynthetic process"/>
    <property type="evidence" value="ECO:0007669"/>
    <property type="project" value="UniProtKB-UniRule"/>
</dbReference>
<dbReference type="GO" id="GO:0000287">
    <property type="term" value="F:magnesium ion binding"/>
    <property type="evidence" value="ECO:0007669"/>
    <property type="project" value="InterPro"/>
</dbReference>
<dbReference type="NCBIfam" id="NF001862">
    <property type="entry name" value="PRK00601.1"/>
    <property type="match status" value="1"/>
</dbReference>
<evidence type="ECO:0000256" key="2">
    <source>
        <dbReference type="ARBA" id="ARBA00022801"/>
    </source>
</evidence>
<comment type="function">
    <text evidence="5">Phosphorylation of dTMP to form dTDP in both de novo and salvage pathways of dTTP synthesis.</text>
</comment>
<name>A0A2H0V922_9BACT</name>
<dbReference type="GO" id="GO:0004170">
    <property type="term" value="F:dUTP diphosphatase activity"/>
    <property type="evidence" value="ECO:0007669"/>
    <property type="project" value="UniProtKB-EC"/>
</dbReference>
<comment type="similarity">
    <text evidence="5">Belongs to the thymidylate kinase family.</text>
</comment>
<dbReference type="Gene3D" id="2.70.40.10">
    <property type="match status" value="1"/>
</dbReference>
<dbReference type="CDD" id="cd07557">
    <property type="entry name" value="trimeric_dUTPase"/>
    <property type="match status" value="1"/>
</dbReference>
<dbReference type="GO" id="GO:0006233">
    <property type="term" value="P:dTDP biosynthetic process"/>
    <property type="evidence" value="ECO:0007669"/>
    <property type="project" value="InterPro"/>
</dbReference>
<feature type="binding site" evidence="5">
    <location>
        <begin position="13"/>
        <end position="20"/>
    </location>
    <ligand>
        <name>ATP</name>
        <dbReference type="ChEBI" id="CHEBI:30616"/>
    </ligand>
</feature>
<keyword evidence="5" id="KW-0545">Nucleotide biosynthesis</keyword>
<evidence type="ECO:0000256" key="4">
    <source>
        <dbReference type="ARBA" id="ARBA00047686"/>
    </source>
</evidence>
<organism evidence="8 9">
    <name type="scientific">Candidatus Falkowbacteria bacterium CG10_big_fil_rev_8_21_14_0_10_37_18</name>
    <dbReference type="NCBI Taxonomy" id="1974562"/>
    <lineage>
        <taxon>Bacteria</taxon>
        <taxon>Candidatus Falkowiibacteriota</taxon>
    </lineage>
</organism>
<dbReference type="Pfam" id="PF00692">
    <property type="entry name" value="dUTPase"/>
    <property type="match status" value="1"/>
</dbReference>
<keyword evidence="5" id="KW-0067">ATP-binding</keyword>
<dbReference type="SUPFAM" id="SSF51283">
    <property type="entry name" value="dUTPase-like"/>
    <property type="match status" value="1"/>
</dbReference>
<dbReference type="CDD" id="cd01672">
    <property type="entry name" value="TMPK"/>
    <property type="match status" value="1"/>
</dbReference>
<gene>
    <name evidence="5" type="primary">tmk</name>
    <name evidence="8" type="ORF">COT93_01500</name>
</gene>
<comment type="catalytic activity">
    <reaction evidence="5">
        <text>dTMP + ATP = dTDP + ADP</text>
        <dbReference type="Rhea" id="RHEA:13517"/>
        <dbReference type="ChEBI" id="CHEBI:30616"/>
        <dbReference type="ChEBI" id="CHEBI:58369"/>
        <dbReference type="ChEBI" id="CHEBI:63528"/>
        <dbReference type="ChEBI" id="CHEBI:456216"/>
        <dbReference type="EC" id="2.7.4.9"/>
    </reaction>
</comment>
<keyword evidence="5" id="KW-0808">Transferase</keyword>
<dbReference type="EC" id="2.7.4.9" evidence="5"/>
<dbReference type="GO" id="GO:0004798">
    <property type="term" value="F:dTMP kinase activity"/>
    <property type="evidence" value="ECO:0007669"/>
    <property type="project" value="UniProtKB-UniRule"/>
</dbReference>
<reference evidence="9" key="1">
    <citation type="submission" date="2017-09" db="EMBL/GenBank/DDBJ databases">
        <title>Depth-based differentiation of microbial function through sediment-hosted aquifers and enrichment of novel symbionts in the deep terrestrial subsurface.</title>
        <authorList>
            <person name="Probst A.J."/>
            <person name="Ladd B."/>
            <person name="Jarett J.K."/>
            <person name="Geller-Mcgrath D.E."/>
            <person name="Sieber C.M.K."/>
            <person name="Emerson J.B."/>
            <person name="Anantharaman K."/>
            <person name="Thomas B.C."/>
            <person name="Malmstrom R."/>
            <person name="Stieglmeier M."/>
            <person name="Klingl A."/>
            <person name="Woyke T."/>
            <person name="Ryan C.M."/>
            <person name="Banfield J.F."/>
        </authorList>
    </citation>
    <scope>NUCLEOTIDE SEQUENCE [LARGE SCALE GENOMIC DNA]</scope>
</reference>
<accession>A0A2H0V922</accession>
<sequence length="436" mass="48822">MNGFPGKFIVIDGTDGSGKTTQLALLKARLEQEGHAVVLADFPQYNTKSAGPVEEYLSGKYGTAEAVSAYQASIFYAADRFDASFKIRQWLTAGKIVLSNRYTSANMAHQGGKIDNPLERRVFFNWLNDLEYKIFAIPQPDLSVILHVEPEIAQDLAKKRAREDWNGKTTDIHEENFDHLKKADAVYHEIVELFPHFDLISCTRNGQILSREDIHSLIWPIVKKAVGHHSEETQNHGFCPIGQLLVTNEQIINNHDRIFDRFKNFPKEEVQDLEVALKQTAIIPEKPAPNKENVADYKLKVERISPDAKLPQKAHPGDAAYDLYSNDYYSIPPYGQALVATGLKLAIPNNYVGLIWDKSGLASNGITTLGGVIDSNYRGEIKVVVKNLSEEIFNIVPGQKIAQILIQAIASWEIKEESINDDTERQDKGFGSSGQF</sequence>
<dbReference type="InterPro" id="IPR018094">
    <property type="entry name" value="Thymidylate_kinase"/>
</dbReference>
<evidence type="ECO:0000313" key="9">
    <source>
        <dbReference type="Proteomes" id="UP000229972"/>
    </source>
</evidence>
<dbReference type="AlphaFoldDB" id="A0A2H0V922"/>
<dbReference type="InterPro" id="IPR027417">
    <property type="entry name" value="P-loop_NTPase"/>
</dbReference>
<dbReference type="GO" id="GO:0005524">
    <property type="term" value="F:ATP binding"/>
    <property type="evidence" value="ECO:0007669"/>
    <property type="project" value="UniProtKB-UniRule"/>
</dbReference>
<protein>
    <recommendedName>
        <fullName evidence="5">Thymidylate kinase</fullName>
        <ecNumber evidence="5">2.7.4.9</ecNumber>
    </recommendedName>
    <alternativeName>
        <fullName evidence="5">dTMP kinase</fullName>
    </alternativeName>
</protein>
<evidence type="ECO:0000259" key="6">
    <source>
        <dbReference type="Pfam" id="PF00692"/>
    </source>
</evidence>
<keyword evidence="3" id="KW-0546">Nucleotide metabolism</keyword>
<evidence type="ECO:0000256" key="1">
    <source>
        <dbReference type="ARBA" id="ARBA00006581"/>
    </source>
</evidence>
<comment type="caution">
    <text evidence="8">The sequence shown here is derived from an EMBL/GenBank/DDBJ whole genome shotgun (WGS) entry which is preliminary data.</text>
</comment>
<dbReference type="NCBIfam" id="TIGR00576">
    <property type="entry name" value="dut"/>
    <property type="match status" value="1"/>
</dbReference>
<dbReference type="InterPro" id="IPR008181">
    <property type="entry name" value="dUTPase"/>
</dbReference>
<dbReference type="InterPro" id="IPR033704">
    <property type="entry name" value="dUTPase_trimeric"/>
</dbReference>
<comment type="similarity">
    <text evidence="1">Belongs to the dUTPase family.</text>
</comment>
<feature type="domain" description="Thymidylate kinase-like" evidence="7">
    <location>
        <begin position="11"/>
        <end position="194"/>
    </location>
</feature>
<dbReference type="GO" id="GO:0046081">
    <property type="term" value="P:dUTP catabolic process"/>
    <property type="evidence" value="ECO:0007669"/>
    <property type="project" value="InterPro"/>
</dbReference>
<dbReference type="EMBL" id="PFAL01000015">
    <property type="protein sequence ID" value="PIR95588.1"/>
    <property type="molecule type" value="Genomic_DNA"/>
</dbReference>
<proteinExistence type="inferred from homology"/>
<dbReference type="GO" id="GO:0006226">
    <property type="term" value="P:dUMP biosynthetic process"/>
    <property type="evidence" value="ECO:0007669"/>
    <property type="project" value="InterPro"/>
</dbReference>
<feature type="domain" description="dUTPase-like" evidence="6">
    <location>
        <begin position="308"/>
        <end position="434"/>
    </location>
</feature>
<dbReference type="InterPro" id="IPR039430">
    <property type="entry name" value="Thymidylate_kin-like_dom"/>
</dbReference>
<evidence type="ECO:0000259" key="7">
    <source>
        <dbReference type="Pfam" id="PF02223"/>
    </source>
</evidence>
<dbReference type="SUPFAM" id="SSF52540">
    <property type="entry name" value="P-loop containing nucleoside triphosphate hydrolases"/>
    <property type="match status" value="1"/>
</dbReference>
<dbReference type="Proteomes" id="UP000229972">
    <property type="component" value="Unassembled WGS sequence"/>
</dbReference>
<dbReference type="PANTHER" id="PTHR11241:SF0">
    <property type="entry name" value="DEOXYURIDINE 5'-TRIPHOSPHATE NUCLEOTIDOHYDROLASE"/>
    <property type="match status" value="1"/>
</dbReference>
<keyword evidence="5" id="KW-0547">Nucleotide-binding</keyword>
<dbReference type="PANTHER" id="PTHR11241">
    <property type="entry name" value="DEOXYURIDINE 5'-TRIPHOSPHATE NUCLEOTIDOHYDROLASE"/>
    <property type="match status" value="1"/>
</dbReference>
<dbReference type="HAMAP" id="MF_00165">
    <property type="entry name" value="Thymidylate_kinase"/>
    <property type="match status" value="1"/>
</dbReference>
<keyword evidence="2" id="KW-0378">Hydrolase</keyword>
<comment type="catalytic activity">
    <reaction evidence="4">
        <text>dUTP + H2O = dUMP + diphosphate + H(+)</text>
        <dbReference type="Rhea" id="RHEA:10248"/>
        <dbReference type="ChEBI" id="CHEBI:15377"/>
        <dbReference type="ChEBI" id="CHEBI:15378"/>
        <dbReference type="ChEBI" id="CHEBI:33019"/>
        <dbReference type="ChEBI" id="CHEBI:61555"/>
        <dbReference type="ChEBI" id="CHEBI:246422"/>
        <dbReference type="EC" id="3.6.1.23"/>
    </reaction>
</comment>
<evidence type="ECO:0000256" key="5">
    <source>
        <dbReference type="HAMAP-Rule" id="MF_00165"/>
    </source>
</evidence>
<dbReference type="InterPro" id="IPR029054">
    <property type="entry name" value="dUTPase-like"/>
</dbReference>
<dbReference type="InterPro" id="IPR036157">
    <property type="entry name" value="dUTPase-like_sf"/>
</dbReference>
<dbReference type="Pfam" id="PF02223">
    <property type="entry name" value="Thymidylate_kin"/>
    <property type="match status" value="1"/>
</dbReference>
<keyword evidence="5" id="KW-0418">Kinase</keyword>
<evidence type="ECO:0000256" key="3">
    <source>
        <dbReference type="ARBA" id="ARBA00023080"/>
    </source>
</evidence>
<evidence type="ECO:0000313" key="8">
    <source>
        <dbReference type="EMBL" id="PIR95588.1"/>
    </source>
</evidence>